<reference evidence="2 3" key="1">
    <citation type="submission" date="2017-03" db="EMBL/GenBank/DDBJ databases">
        <title>Genomes of endolithic fungi from Antarctica.</title>
        <authorList>
            <person name="Coleine C."/>
            <person name="Masonjones S."/>
            <person name="Stajich J.E."/>
        </authorList>
    </citation>
    <scope>NUCLEOTIDE SEQUENCE [LARGE SCALE GENOMIC DNA]</scope>
    <source>
        <strain evidence="2 3">CCFEE 5184</strain>
    </source>
</reference>
<gene>
    <name evidence="2" type="ORF">B0A55_01448</name>
</gene>
<dbReference type="Proteomes" id="UP000309340">
    <property type="component" value="Unassembled WGS sequence"/>
</dbReference>
<keyword evidence="3" id="KW-1185">Reference proteome</keyword>
<dbReference type="AlphaFoldDB" id="A0A4U0Y426"/>
<organism evidence="2 3">
    <name type="scientific">Friedmanniomyces simplex</name>
    <dbReference type="NCBI Taxonomy" id="329884"/>
    <lineage>
        <taxon>Eukaryota</taxon>
        <taxon>Fungi</taxon>
        <taxon>Dikarya</taxon>
        <taxon>Ascomycota</taxon>
        <taxon>Pezizomycotina</taxon>
        <taxon>Dothideomycetes</taxon>
        <taxon>Dothideomycetidae</taxon>
        <taxon>Mycosphaerellales</taxon>
        <taxon>Teratosphaeriaceae</taxon>
        <taxon>Friedmanniomyces</taxon>
    </lineage>
</organism>
<dbReference type="EMBL" id="NAJQ01000036">
    <property type="protein sequence ID" value="TKA82305.1"/>
    <property type="molecule type" value="Genomic_DNA"/>
</dbReference>
<evidence type="ECO:0000256" key="1">
    <source>
        <dbReference type="SAM" id="MobiDB-lite"/>
    </source>
</evidence>
<sequence>MWAANPGAKCDDYYQRHPDQASLLKQAQIQFVEAVNKCAKDPDSRDTAEYLAENKEHVWMYQEALTAKSMVEKGQIEELNARCAAQPKLSLFGMFAKSMYGAKSKPANKTAPPPPEPAMNAAPPTGAKNPPPMTPTSPIAAPAKAAPPPTVGTRVMPGSFTQVLQSGPETTDHSPTTNVEPPSNKNPPPRGGALGSFFAVFQDVAGHYLGEKSWPIKLAANLTVTVQAMERGVNVIELMSDVEAFALDLGRTTKVPGSRQTGGGQAVGGNREGAQAAAVHDGAKREMGFAQASDGMFEEV</sequence>
<evidence type="ECO:0000313" key="3">
    <source>
        <dbReference type="Proteomes" id="UP000309340"/>
    </source>
</evidence>
<evidence type="ECO:0000313" key="2">
    <source>
        <dbReference type="EMBL" id="TKA82305.1"/>
    </source>
</evidence>
<accession>A0A4U0Y426</accession>
<comment type="caution">
    <text evidence="2">The sequence shown here is derived from an EMBL/GenBank/DDBJ whole genome shotgun (WGS) entry which is preliminary data.</text>
</comment>
<protein>
    <submittedName>
        <fullName evidence="2">Uncharacterized protein</fullName>
    </submittedName>
</protein>
<dbReference type="OrthoDB" id="3946590at2759"/>
<dbReference type="STRING" id="329884.A0A4U0Y426"/>
<feature type="region of interest" description="Disordered" evidence="1">
    <location>
        <begin position="162"/>
        <end position="191"/>
    </location>
</feature>
<feature type="region of interest" description="Disordered" evidence="1">
    <location>
        <begin position="103"/>
        <end position="149"/>
    </location>
</feature>
<name>A0A4U0Y426_9PEZI</name>
<feature type="compositionally biased region" description="Polar residues" evidence="1">
    <location>
        <begin position="162"/>
        <end position="183"/>
    </location>
</feature>
<proteinExistence type="predicted"/>